<keyword evidence="3" id="KW-1185">Reference proteome</keyword>
<dbReference type="Proteomes" id="UP000809789">
    <property type="component" value="Unassembled WGS sequence"/>
</dbReference>
<dbReference type="OrthoDB" id="3908196at2759"/>
<accession>A0A8K0L7B1</accession>
<evidence type="ECO:0000313" key="2">
    <source>
        <dbReference type="EMBL" id="KAG8628810.1"/>
    </source>
</evidence>
<gene>
    <name evidence="2" type="ORF">KVT40_002675</name>
</gene>
<dbReference type="AlphaFoldDB" id="A0A8K0L7B1"/>
<evidence type="ECO:0000313" key="3">
    <source>
        <dbReference type="Proteomes" id="UP000809789"/>
    </source>
</evidence>
<name>A0A8K0L7B1_9PEZI</name>
<feature type="signal peptide" evidence="1">
    <location>
        <begin position="1"/>
        <end position="18"/>
    </location>
</feature>
<sequence>MKYFTPILFASLLQSATAFKVHIVSDPDMVTVGDANIFKMTWERIYAMPGNQQAVSYTLSNDARAGNCREIKSTSDSTVTVEVDSLWGVSKRYIEGFAAKENYKMFDHCLACPTPQDGHFCRAWHWGTKLPASVKVLIADKAGHPTGDYVRFKFSSTQHDKPGRGCGIAGAVASGLTGLLPGAAQLFSVGIDIACEAIED</sequence>
<protein>
    <submittedName>
        <fullName evidence="2">Uncharacterized protein</fullName>
    </submittedName>
</protein>
<organism evidence="2 3">
    <name type="scientific">Elsinoe batatas</name>
    <dbReference type="NCBI Taxonomy" id="2601811"/>
    <lineage>
        <taxon>Eukaryota</taxon>
        <taxon>Fungi</taxon>
        <taxon>Dikarya</taxon>
        <taxon>Ascomycota</taxon>
        <taxon>Pezizomycotina</taxon>
        <taxon>Dothideomycetes</taxon>
        <taxon>Dothideomycetidae</taxon>
        <taxon>Myriangiales</taxon>
        <taxon>Elsinoaceae</taxon>
        <taxon>Elsinoe</taxon>
    </lineage>
</organism>
<keyword evidence="1" id="KW-0732">Signal</keyword>
<dbReference type="EMBL" id="JAESVG020000003">
    <property type="protein sequence ID" value="KAG8628810.1"/>
    <property type="molecule type" value="Genomic_DNA"/>
</dbReference>
<evidence type="ECO:0000256" key="1">
    <source>
        <dbReference type="SAM" id="SignalP"/>
    </source>
</evidence>
<comment type="caution">
    <text evidence="2">The sequence shown here is derived from an EMBL/GenBank/DDBJ whole genome shotgun (WGS) entry which is preliminary data.</text>
</comment>
<proteinExistence type="predicted"/>
<reference evidence="2" key="1">
    <citation type="submission" date="2021-07" db="EMBL/GenBank/DDBJ databases">
        <title>Elsinoe batatas strain:CRI-CJ2 Genome sequencing and assembly.</title>
        <authorList>
            <person name="Huang L."/>
        </authorList>
    </citation>
    <scope>NUCLEOTIDE SEQUENCE</scope>
    <source>
        <strain evidence="2">CRI-CJ2</strain>
    </source>
</reference>
<feature type="chain" id="PRO_5035478206" evidence="1">
    <location>
        <begin position="19"/>
        <end position="200"/>
    </location>
</feature>